<dbReference type="RefSeq" id="WP_315945573.1">
    <property type="nucleotide sequence ID" value="NZ_JAWCUA010000001.1"/>
</dbReference>
<feature type="transmembrane region" description="Helical" evidence="1">
    <location>
        <begin position="342"/>
        <end position="361"/>
    </location>
</feature>
<feature type="domain" description="EAL" evidence="2">
    <location>
        <begin position="585"/>
        <end position="839"/>
    </location>
</feature>
<gene>
    <name evidence="3" type="ORF">RT723_01295</name>
</gene>
<dbReference type="SUPFAM" id="SSF141868">
    <property type="entry name" value="EAL domain-like"/>
    <property type="match status" value="1"/>
</dbReference>
<evidence type="ECO:0000259" key="2">
    <source>
        <dbReference type="PROSITE" id="PS50883"/>
    </source>
</evidence>
<evidence type="ECO:0000313" key="4">
    <source>
        <dbReference type="Proteomes" id="UP001257914"/>
    </source>
</evidence>
<dbReference type="InterPro" id="IPR011623">
    <property type="entry name" value="7TMR_DISM_rcpt_extracell_dom1"/>
</dbReference>
<dbReference type="Gene3D" id="2.60.40.2380">
    <property type="match status" value="1"/>
</dbReference>
<name>A0ABU3QW50_9GAMM</name>
<proteinExistence type="predicted"/>
<dbReference type="Pfam" id="PF07696">
    <property type="entry name" value="7TMR-DISMED2"/>
    <property type="match status" value="1"/>
</dbReference>
<feature type="transmembrane region" description="Helical" evidence="1">
    <location>
        <begin position="373"/>
        <end position="391"/>
    </location>
</feature>
<dbReference type="InterPro" id="IPR050706">
    <property type="entry name" value="Cyclic-di-GMP_PDE-like"/>
</dbReference>
<sequence>MSKFNKWMFVLFILFPILLFLFGIGNSFTDISKLALSEDDISIDIRHKFFTDKTNQLSLNDVVDKLDDFDELPLNKAKVSFGEIGFWYQIDIKNVLNHSRELIVFLDNSMIDIINVHQLKEGEYKLVRSLGDSNLDNIILDIALPNFNVELEAGQQTSFLIYTTTTGAANVPISIYDSENFYRYKDAVYLLWGAFIGIVAVMSVYNLILFIGTREKLYLLYIGYIAIFLIELATVHGYGVYIMSLPLFDFFSKNIISINYLLGYFTLMFASHYLKFNEEPERKVTRYVNYLSYSYLVLSVISVFVVEYIAAQIFFSLQILLYGLAVTMMYTRLKEGVKWANFYIFSWLPLLVGTAVGPLLLTGNLEYSFWSRHALLLGVVFEITFMAMALAHRLRTSENDRLYQASHDHLFGFANSNSLEVAVKGLTEKSNEPSFSIMIVSISKYESIVPYLPKESLKSIVYQFVSDVETELSNELLLIDIDKDSQYMKMAMIREGVFAFLVSSNDEHLLNNVMSQFAAQQPITYNSGELSLNIKCLIGASTYTSRINNTNELVNKAQQAIELAIGNGNLHGIYNDHVNNNDQRKVMLASDLQTAIEAGSLQLYHQPQTSTSTGMVVGSEVLLRWSHPNYGFIPPDEFVRIAEDTGIINKLSEWVFNKSCEHLVELMKLGIDNHIVSVNMSVHDVMHNGFISYLIRTIERYQLRADMFVLELTETVSVTDTKKFTRNMLELKDIGFCLAIDDFGTGYSSLTYVSKHPFDKLKIDREFIKNLDQSDKDFTIVSATIKMAKSLGLEVVAEGVEDQKTLTLLKSLNCEWAQGYHISKPLPFEAYVEWLDEESIKNSFS</sequence>
<dbReference type="CDD" id="cd01948">
    <property type="entry name" value="EAL"/>
    <property type="match status" value="1"/>
</dbReference>
<feature type="transmembrane region" description="Helical" evidence="1">
    <location>
        <begin position="255"/>
        <end position="275"/>
    </location>
</feature>
<dbReference type="PROSITE" id="PS50883">
    <property type="entry name" value="EAL"/>
    <property type="match status" value="1"/>
</dbReference>
<evidence type="ECO:0000313" key="3">
    <source>
        <dbReference type="EMBL" id="MDU0111666.1"/>
    </source>
</evidence>
<evidence type="ECO:0000256" key="1">
    <source>
        <dbReference type="SAM" id="Phobius"/>
    </source>
</evidence>
<dbReference type="PANTHER" id="PTHR33121">
    <property type="entry name" value="CYCLIC DI-GMP PHOSPHODIESTERASE PDEF"/>
    <property type="match status" value="1"/>
</dbReference>
<keyword evidence="4" id="KW-1185">Reference proteome</keyword>
<feature type="transmembrane region" description="Helical" evidence="1">
    <location>
        <begin position="218"/>
        <end position="243"/>
    </location>
</feature>
<dbReference type="Gene3D" id="3.20.20.450">
    <property type="entry name" value="EAL domain"/>
    <property type="match status" value="1"/>
</dbReference>
<accession>A0ABU3QW50</accession>
<protein>
    <submittedName>
        <fullName evidence="3">EAL domain-containing protein</fullName>
    </submittedName>
</protein>
<dbReference type="Gene3D" id="3.30.70.270">
    <property type="match status" value="1"/>
</dbReference>
<keyword evidence="1" id="KW-0472">Membrane</keyword>
<dbReference type="Pfam" id="PF07695">
    <property type="entry name" value="7TMR-DISM_7TM"/>
    <property type="match status" value="1"/>
</dbReference>
<dbReference type="Proteomes" id="UP001257914">
    <property type="component" value="Unassembled WGS sequence"/>
</dbReference>
<dbReference type="InterPro" id="IPR001633">
    <property type="entry name" value="EAL_dom"/>
</dbReference>
<comment type="caution">
    <text evidence="3">The sequence shown here is derived from an EMBL/GenBank/DDBJ whole genome shotgun (WGS) entry which is preliminary data.</text>
</comment>
<keyword evidence="1" id="KW-0812">Transmembrane</keyword>
<feature type="transmembrane region" description="Helical" evidence="1">
    <location>
        <begin position="189"/>
        <end position="211"/>
    </location>
</feature>
<dbReference type="Pfam" id="PF00563">
    <property type="entry name" value="EAL"/>
    <property type="match status" value="1"/>
</dbReference>
<reference evidence="3 4" key="1">
    <citation type="submission" date="2023-10" db="EMBL/GenBank/DDBJ databases">
        <title>Psychrosphaera aquimaarina strain SW33 isolated from seawater.</title>
        <authorList>
            <person name="Bayburt H."/>
            <person name="Kim J.M."/>
            <person name="Choi B.J."/>
            <person name="Jeon C.O."/>
        </authorList>
    </citation>
    <scope>NUCLEOTIDE SEQUENCE [LARGE SCALE GENOMIC DNA]</scope>
    <source>
        <strain evidence="3 4">KCTC 52743</strain>
    </source>
</reference>
<dbReference type="EMBL" id="JAWCUA010000001">
    <property type="protein sequence ID" value="MDU0111666.1"/>
    <property type="molecule type" value="Genomic_DNA"/>
</dbReference>
<dbReference type="InterPro" id="IPR011622">
    <property type="entry name" value="7TMR_DISM_rcpt_extracell_dom2"/>
</dbReference>
<organism evidence="3 4">
    <name type="scientific">Psychrosphaera aquimarina</name>
    <dbReference type="NCBI Taxonomy" id="2044854"/>
    <lineage>
        <taxon>Bacteria</taxon>
        <taxon>Pseudomonadati</taxon>
        <taxon>Pseudomonadota</taxon>
        <taxon>Gammaproteobacteria</taxon>
        <taxon>Alteromonadales</taxon>
        <taxon>Pseudoalteromonadaceae</taxon>
        <taxon>Psychrosphaera</taxon>
    </lineage>
</organism>
<keyword evidence="1" id="KW-1133">Transmembrane helix</keyword>
<dbReference type="SMART" id="SM00052">
    <property type="entry name" value="EAL"/>
    <property type="match status" value="1"/>
</dbReference>
<dbReference type="PANTHER" id="PTHR33121:SF79">
    <property type="entry name" value="CYCLIC DI-GMP PHOSPHODIESTERASE PDED-RELATED"/>
    <property type="match status" value="1"/>
</dbReference>
<dbReference type="InterPro" id="IPR043128">
    <property type="entry name" value="Rev_trsase/Diguanyl_cyclase"/>
</dbReference>
<dbReference type="InterPro" id="IPR035919">
    <property type="entry name" value="EAL_sf"/>
</dbReference>